<dbReference type="OrthoDB" id="9790469at2"/>
<organism evidence="2 3">
    <name type="scientific">Desulfofundulus australicus DSM 11792</name>
    <dbReference type="NCBI Taxonomy" id="1121425"/>
    <lineage>
        <taxon>Bacteria</taxon>
        <taxon>Bacillati</taxon>
        <taxon>Bacillota</taxon>
        <taxon>Clostridia</taxon>
        <taxon>Eubacteriales</taxon>
        <taxon>Peptococcaceae</taxon>
        <taxon>Desulfofundulus</taxon>
    </lineage>
</organism>
<dbReference type="Proteomes" id="UP000184196">
    <property type="component" value="Unassembled WGS sequence"/>
</dbReference>
<keyword evidence="3" id="KW-1185">Reference proteome</keyword>
<proteinExistence type="predicted"/>
<evidence type="ECO:0000313" key="3">
    <source>
        <dbReference type="Proteomes" id="UP000184196"/>
    </source>
</evidence>
<evidence type="ECO:0000313" key="2">
    <source>
        <dbReference type="EMBL" id="SHF64400.1"/>
    </source>
</evidence>
<dbReference type="RefSeq" id="WP_073167321.1">
    <property type="nucleotide sequence ID" value="NZ_FQUW01000047.1"/>
</dbReference>
<feature type="compositionally biased region" description="Polar residues" evidence="1">
    <location>
        <begin position="146"/>
        <end position="159"/>
    </location>
</feature>
<dbReference type="PANTHER" id="PTHR39338">
    <property type="entry name" value="BLL5662 PROTEIN-RELATED"/>
    <property type="match status" value="1"/>
</dbReference>
<dbReference type="Pfam" id="PF05762">
    <property type="entry name" value="VWA_CoxE"/>
    <property type="match status" value="1"/>
</dbReference>
<protein>
    <recommendedName>
        <fullName evidence="4">VWA domain containing CoxE-like protein</fullName>
    </recommendedName>
</protein>
<gene>
    <name evidence="2" type="ORF">SAMN02745218_02782</name>
</gene>
<dbReference type="PANTHER" id="PTHR39338:SF5">
    <property type="entry name" value="BLR6139 PROTEIN"/>
    <property type="match status" value="1"/>
</dbReference>
<feature type="region of interest" description="Disordered" evidence="1">
    <location>
        <begin position="115"/>
        <end position="168"/>
    </location>
</feature>
<evidence type="ECO:0000256" key="1">
    <source>
        <dbReference type="SAM" id="MobiDB-lite"/>
    </source>
</evidence>
<feature type="compositionally biased region" description="Gly residues" evidence="1">
    <location>
        <begin position="123"/>
        <end position="133"/>
    </location>
</feature>
<accession>A0A1M5DBU1</accession>
<name>A0A1M5DBU1_9FIRM</name>
<sequence>MVQELIGFTSILRQAGIPVSTGELLELLQAISLLEPTRENLLLAIRSTLVKESGHEKLLEELLDLYWLTLKQKVKKHSQNAEKNKTFITTHFPRLSRDEFNSRLAQMKEWLKQAMKSEDKSFSGGGKPAGQGAGNRKNPGKKESGNFHSNSFMTGKQQPGPTPGEDIEQHNVKQPEMELLHAARKNNLYQRCFAELDSEQIKQVKKQVARLGRRLATRAGYRRIPAARRTVDMSRTVRLAAITGGIPVILRYQGRQLSRPDLVVLCDLSGSVAPYSQFMLLLVHTMQDKFRMVRSFAFVDAIAEITVHIKEPDLENTIRNIQRQTGIWRTGYSDYGAVWRQFYHEHLHVLHRKVTLIVLGDARNNYKPSGVEYFREICHQARQVIWLNPAPEQSWNREDSIMHIYKPYCHYVFECCNLSQLTRIARQIF</sequence>
<reference evidence="3" key="1">
    <citation type="submission" date="2016-11" db="EMBL/GenBank/DDBJ databases">
        <authorList>
            <person name="Varghese N."/>
            <person name="Submissions S."/>
        </authorList>
    </citation>
    <scope>NUCLEOTIDE SEQUENCE [LARGE SCALE GENOMIC DNA]</scope>
    <source>
        <strain evidence="3">DSM 11792</strain>
    </source>
</reference>
<dbReference type="InterPro" id="IPR008912">
    <property type="entry name" value="Uncharacterised_CoxE"/>
</dbReference>
<evidence type="ECO:0008006" key="4">
    <source>
        <dbReference type="Google" id="ProtNLM"/>
    </source>
</evidence>
<dbReference type="AlphaFoldDB" id="A0A1M5DBU1"/>
<dbReference type="EMBL" id="FQUW01000047">
    <property type="protein sequence ID" value="SHF64400.1"/>
    <property type="molecule type" value="Genomic_DNA"/>
</dbReference>